<dbReference type="Gene3D" id="3.40.50.300">
    <property type="entry name" value="P-loop containing nucleotide triphosphate hydrolases"/>
    <property type="match status" value="1"/>
</dbReference>
<dbReference type="InterPro" id="IPR027417">
    <property type="entry name" value="P-loop_NTPase"/>
</dbReference>
<dbReference type="Proteomes" id="UP000569914">
    <property type="component" value="Unassembled WGS sequence"/>
</dbReference>
<keyword evidence="1" id="KW-0418">Kinase</keyword>
<proteinExistence type="predicted"/>
<dbReference type="RefSeq" id="WP_179753580.1">
    <property type="nucleotide sequence ID" value="NZ_JACCBU010000001.1"/>
</dbReference>
<dbReference type="EMBL" id="JACCBU010000001">
    <property type="protein sequence ID" value="NYE72637.1"/>
    <property type="molecule type" value="Genomic_DNA"/>
</dbReference>
<name>A0A7Y9I9I3_9ACTN</name>
<evidence type="ECO:0000313" key="1">
    <source>
        <dbReference type="EMBL" id="NYE72637.1"/>
    </source>
</evidence>
<accession>A0A7Y9I9I3</accession>
<reference evidence="1 2" key="1">
    <citation type="submission" date="2020-07" db="EMBL/GenBank/DDBJ databases">
        <title>Sequencing the genomes of 1000 actinobacteria strains.</title>
        <authorList>
            <person name="Klenk H.-P."/>
        </authorList>
    </citation>
    <scope>NUCLEOTIDE SEQUENCE [LARGE SCALE GENOMIC DNA]</scope>
    <source>
        <strain evidence="1 2">DSM 22083</strain>
    </source>
</reference>
<sequence length="184" mass="19902">MAFPSLIVVSGPPGSGKTTLAHLIAQGVGCPAICRDELKEGMVHAHPGFVPGPVDELNLRTLPAFFGVVEYLLRAGITVVAEAAYQDKLWRPGLTPLLGLAAVRLVRCRVDPDTVAARIRRRYEENGLRAAAHGDLDHLAEVRERTLNFDPITLDVPTVDVDTTEGYSPTLPELITFAGERASR</sequence>
<dbReference type="AlphaFoldDB" id="A0A7Y9I9I3"/>
<protein>
    <submittedName>
        <fullName evidence="1">Putative kinase</fullName>
    </submittedName>
</protein>
<evidence type="ECO:0000313" key="2">
    <source>
        <dbReference type="Proteomes" id="UP000569914"/>
    </source>
</evidence>
<keyword evidence="2" id="KW-1185">Reference proteome</keyword>
<keyword evidence="1" id="KW-0808">Transferase</keyword>
<organism evidence="1 2">
    <name type="scientific">Microlunatus parietis</name>
    <dbReference type="NCBI Taxonomy" id="682979"/>
    <lineage>
        <taxon>Bacteria</taxon>
        <taxon>Bacillati</taxon>
        <taxon>Actinomycetota</taxon>
        <taxon>Actinomycetes</taxon>
        <taxon>Propionibacteriales</taxon>
        <taxon>Propionibacteriaceae</taxon>
        <taxon>Microlunatus</taxon>
    </lineage>
</organism>
<dbReference type="Pfam" id="PF13671">
    <property type="entry name" value="AAA_33"/>
    <property type="match status" value="1"/>
</dbReference>
<dbReference type="SUPFAM" id="SSF52540">
    <property type="entry name" value="P-loop containing nucleoside triphosphate hydrolases"/>
    <property type="match status" value="1"/>
</dbReference>
<dbReference type="GO" id="GO:0016301">
    <property type="term" value="F:kinase activity"/>
    <property type="evidence" value="ECO:0007669"/>
    <property type="project" value="UniProtKB-KW"/>
</dbReference>
<comment type="caution">
    <text evidence="1">The sequence shown here is derived from an EMBL/GenBank/DDBJ whole genome shotgun (WGS) entry which is preliminary data.</text>
</comment>
<gene>
    <name evidence="1" type="ORF">BKA15_003966</name>
</gene>